<feature type="transmembrane region" description="Helical" evidence="1">
    <location>
        <begin position="38"/>
        <end position="58"/>
    </location>
</feature>
<keyword evidence="3" id="KW-1185">Reference proteome</keyword>
<feature type="transmembrane region" description="Helical" evidence="1">
    <location>
        <begin position="149"/>
        <end position="169"/>
    </location>
</feature>
<keyword evidence="1" id="KW-0812">Transmembrane</keyword>
<sequence length="174" mass="18380">MDLWFGLFTGIGFGVLLQRAEVIRHDRQLGALLLQDMTIVKFMLSTILVGMVGVHLLVDLDLAKLSIKTLSLGGNLLGGVVFGLGWALLGYCPGTAGAALGEGRVDALAGMAGMVVGAGLYAEFYPALKESVIAWGNFGKVTVPQLLGLGHWPVIAAFLVCGVLLLRFIERKGL</sequence>
<dbReference type="Pfam" id="PF04143">
    <property type="entry name" value="Sulf_transp"/>
    <property type="match status" value="1"/>
</dbReference>
<gene>
    <name evidence="2" type="ORF">SAMN04488503_2195</name>
</gene>
<dbReference type="InterPro" id="IPR007272">
    <property type="entry name" value="Sulf_transp_TsuA/YedE"/>
</dbReference>
<name>A0A239ATE4_9BACT</name>
<proteinExistence type="predicted"/>
<evidence type="ECO:0000313" key="3">
    <source>
        <dbReference type="Proteomes" id="UP000198324"/>
    </source>
</evidence>
<evidence type="ECO:0000256" key="1">
    <source>
        <dbReference type="SAM" id="Phobius"/>
    </source>
</evidence>
<accession>A0A239ATE4</accession>
<dbReference type="Proteomes" id="UP000198324">
    <property type="component" value="Unassembled WGS sequence"/>
</dbReference>
<dbReference type="RefSeq" id="WP_089274408.1">
    <property type="nucleotide sequence ID" value="NZ_FZOC01000004.1"/>
</dbReference>
<dbReference type="OrthoDB" id="9790409at2"/>
<keyword evidence="1" id="KW-0472">Membrane</keyword>
<dbReference type="AlphaFoldDB" id="A0A239ATE4"/>
<evidence type="ECO:0000313" key="2">
    <source>
        <dbReference type="EMBL" id="SNR98621.1"/>
    </source>
</evidence>
<reference evidence="2 3" key="1">
    <citation type="submission" date="2017-06" db="EMBL/GenBank/DDBJ databases">
        <authorList>
            <person name="Kim H.J."/>
            <person name="Triplett B.A."/>
        </authorList>
    </citation>
    <scope>NUCLEOTIDE SEQUENCE [LARGE SCALE GENOMIC DNA]</scope>
    <source>
        <strain evidence="2 3">DSM 13116</strain>
    </source>
</reference>
<protein>
    <submittedName>
        <fullName evidence="2">Uncharacterized protein</fullName>
    </submittedName>
</protein>
<feature type="transmembrane region" description="Helical" evidence="1">
    <location>
        <begin position="70"/>
        <end position="89"/>
    </location>
</feature>
<keyword evidence="1" id="KW-1133">Transmembrane helix</keyword>
<organism evidence="2 3">
    <name type="scientific">Humidesulfovibrio mexicanus</name>
    <dbReference type="NCBI Taxonomy" id="147047"/>
    <lineage>
        <taxon>Bacteria</taxon>
        <taxon>Pseudomonadati</taxon>
        <taxon>Thermodesulfobacteriota</taxon>
        <taxon>Desulfovibrionia</taxon>
        <taxon>Desulfovibrionales</taxon>
        <taxon>Desulfovibrionaceae</taxon>
        <taxon>Humidesulfovibrio</taxon>
    </lineage>
</organism>
<dbReference type="EMBL" id="FZOC01000004">
    <property type="protein sequence ID" value="SNR98621.1"/>
    <property type="molecule type" value="Genomic_DNA"/>
</dbReference>